<reference evidence="2" key="1">
    <citation type="submission" date="2020-05" db="EMBL/GenBank/DDBJ databases">
        <authorList>
            <person name="Chiriac C."/>
            <person name="Salcher M."/>
            <person name="Ghai R."/>
            <person name="Kavagutti S V."/>
        </authorList>
    </citation>
    <scope>NUCLEOTIDE SEQUENCE</scope>
</reference>
<feature type="compositionally biased region" description="Basic and acidic residues" evidence="1">
    <location>
        <begin position="72"/>
        <end position="89"/>
    </location>
</feature>
<feature type="region of interest" description="Disordered" evidence="1">
    <location>
        <begin position="72"/>
        <end position="96"/>
    </location>
</feature>
<organism evidence="2">
    <name type="scientific">freshwater metagenome</name>
    <dbReference type="NCBI Taxonomy" id="449393"/>
    <lineage>
        <taxon>unclassified sequences</taxon>
        <taxon>metagenomes</taxon>
        <taxon>ecological metagenomes</taxon>
    </lineage>
</organism>
<proteinExistence type="predicted"/>
<dbReference type="EMBL" id="CAFBIZ010000244">
    <property type="protein sequence ID" value="CAB4852230.1"/>
    <property type="molecule type" value="Genomic_DNA"/>
</dbReference>
<sequence length="115" mass="12853">MYATVRRYENTENTENTAAIIANTTERFVPMLRAHAGFVSYDIVDAGGGVLITRSVFDTEADARVRRGSHEIRRGVPDLEHSRRTTDHRRAGRSAPLRSVCIRPSEMCESKSSTS</sequence>
<name>A0A6J7C3K2_9ZZZZ</name>
<evidence type="ECO:0000256" key="1">
    <source>
        <dbReference type="SAM" id="MobiDB-lite"/>
    </source>
</evidence>
<dbReference type="AlphaFoldDB" id="A0A6J7C3K2"/>
<gene>
    <name evidence="2" type="ORF">UFOPK3268_01565</name>
</gene>
<protein>
    <submittedName>
        <fullName evidence="2">Unannotated protein</fullName>
    </submittedName>
</protein>
<evidence type="ECO:0000313" key="2">
    <source>
        <dbReference type="EMBL" id="CAB4852230.1"/>
    </source>
</evidence>
<accession>A0A6J7C3K2</accession>